<organism evidence="10 11">
    <name type="scientific">Desulfosarcina widdelii</name>
    <dbReference type="NCBI Taxonomy" id="947919"/>
    <lineage>
        <taxon>Bacteria</taxon>
        <taxon>Pseudomonadati</taxon>
        <taxon>Thermodesulfobacteriota</taxon>
        <taxon>Desulfobacteria</taxon>
        <taxon>Desulfobacterales</taxon>
        <taxon>Desulfosarcinaceae</taxon>
        <taxon>Desulfosarcina</taxon>
    </lineage>
</organism>
<dbReference type="GO" id="GO:0022857">
    <property type="term" value="F:transmembrane transporter activity"/>
    <property type="evidence" value="ECO:0007669"/>
    <property type="project" value="TreeGrafter"/>
</dbReference>
<evidence type="ECO:0000256" key="6">
    <source>
        <dbReference type="ARBA" id="ARBA00038076"/>
    </source>
</evidence>
<dbReference type="InterPro" id="IPR003838">
    <property type="entry name" value="ABC3_permease_C"/>
</dbReference>
<evidence type="ECO:0000259" key="8">
    <source>
        <dbReference type="Pfam" id="PF02687"/>
    </source>
</evidence>
<evidence type="ECO:0000256" key="4">
    <source>
        <dbReference type="ARBA" id="ARBA00022989"/>
    </source>
</evidence>
<dbReference type="AlphaFoldDB" id="A0A5K7YYC3"/>
<dbReference type="Pfam" id="PF02687">
    <property type="entry name" value="FtsX"/>
    <property type="match status" value="1"/>
</dbReference>
<gene>
    <name evidence="10" type="ORF">DSCW_04560</name>
</gene>
<evidence type="ECO:0000259" key="9">
    <source>
        <dbReference type="Pfam" id="PF12704"/>
    </source>
</evidence>
<reference evidence="10 11" key="1">
    <citation type="submission" date="2019-11" db="EMBL/GenBank/DDBJ databases">
        <title>Comparative genomics of hydrocarbon-degrading Desulfosarcina strains.</title>
        <authorList>
            <person name="Watanabe M."/>
            <person name="Kojima H."/>
            <person name="Fukui M."/>
        </authorList>
    </citation>
    <scope>NUCLEOTIDE SEQUENCE [LARGE SCALE GENOMIC DNA]</scope>
    <source>
        <strain evidence="10 11">PP31</strain>
    </source>
</reference>
<dbReference type="InterPro" id="IPR050250">
    <property type="entry name" value="Macrolide_Exporter_MacB"/>
</dbReference>
<dbReference type="InterPro" id="IPR025857">
    <property type="entry name" value="MacB_PCD"/>
</dbReference>
<feature type="domain" description="MacB-like periplasmic core" evidence="9">
    <location>
        <begin position="26"/>
        <end position="248"/>
    </location>
</feature>
<evidence type="ECO:0000256" key="1">
    <source>
        <dbReference type="ARBA" id="ARBA00004651"/>
    </source>
</evidence>
<keyword evidence="5 7" id="KW-0472">Membrane</keyword>
<evidence type="ECO:0000256" key="3">
    <source>
        <dbReference type="ARBA" id="ARBA00022692"/>
    </source>
</evidence>
<feature type="transmembrane region" description="Helical" evidence="7">
    <location>
        <begin position="324"/>
        <end position="347"/>
    </location>
</feature>
<dbReference type="EMBL" id="AP021875">
    <property type="protein sequence ID" value="BBO73039.1"/>
    <property type="molecule type" value="Genomic_DNA"/>
</dbReference>
<dbReference type="PANTHER" id="PTHR30572:SF4">
    <property type="entry name" value="ABC TRANSPORTER PERMEASE YTRF"/>
    <property type="match status" value="1"/>
</dbReference>
<proteinExistence type="inferred from homology"/>
<keyword evidence="3 7" id="KW-0812">Transmembrane</keyword>
<dbReference type="GO" id="GO:0005886">
    <property type="term" value="C:plasma membrane"/>
    <property type="evidence" value="ECO:0007669"/>
    <property type="project" value="UniProtKB-SubCell"/>
</dbReference>
<feature type="transmembrane region" description="Helical" evidence="7">
    <location>
        <begin position="273"/>
        <end position="303"/>
    </location>
</feature>
<feature type="domain" description="ABC3 transporter permease C-terminal" evidence="8">
    <location>
        <begin position="284"/>
        <end position="397"/>
    </location>
</feature>
<keyword evidence="11" id="KW-1185">Reference proteome</keyword>
<keyword evidence="2" id="KW-1003">Cell membrane</keyword>
<evidence type="ECO:0000256" key="2">
    <source>
        <dbReference type="ARBA" id="ARBA00022475"/>
    </source>
</evidence>
<dbReference type="KEGG" id="dwd:DSCW_04560"/>
<sequence>MLFCVTSPDGFQHAKLKALISQRLRSGLTISGIAVGIAAVVLLTSLGEGVHRFVLGEFTQFGTNLIGISPGRTSTTGVSGAVISNVRPLSIDDAEAIAKVPRIMATVPVVQGNAAVESGSRSRRTYVFGVGAAVPEVWRMAVAQGRFLPDDPASGTRALAVLGSRVSHELFRGANPLGKRIRIGGERYRTIGVMAGKGQMLGFDLDDAVYIPAPRALAMFNRESLMEIDVLFATGSDADRIADRIRALLVARHGSEDFTIVTQNQMLDVLGSVLGVLTLAVGAIGGISLLVGGVGIATIMTIAVRQRREEIGLLRSLGIEQHRIMTLFAIEATLLGVLGGVAGVLLGTGGAWLLEVLVPKLPTHTPISYVILAELLAAVIGLLSGILPARQAARMDPIEALRAE</sequence>
<evidence type="ECO:0000313" key="11">
    <source>
        <dbReference type="Proteomes" id="UP000427769"/>
    </source>
</evidence>
<evidence type="ECO:0000256" key="7">
    <source>
        <dbReference type="SAM" id="Phobius"/>
    </source>
</evidence>
<dbReference type="Pfam" id="PF12704">
    <property type="entry name" value="MacB_PCD"/>
    <property type="match status" value="1"/>
</dbReference>
<feature type="transmembrane region" description="Helical" evidence="7">
    <location>
        <begin position="367"/>
        <end position="387"/>
    </location>
</feature>
<evidence type="ECO:0000313" key="10">
    <source>
        <dbReference type="EMBL" id="BBO73039.1"/>
    </source>
</evidence>
<protein>
    <submittedName>
        <fullName evidence="10">ABC transporter permease</fullName>
    </submittedName>
</protein>
<evidence type="ECO:0000256" key="5">
    <source>
        <dbReference type="ARBA" id="ARBA00023136"/>
    </source>
</evidence>
<comment type="subcellular location">
    <subcellularLocation>
        <location evidence="1">Cell membrane</location>
        <topology evidence="1">Multi-pass membrane protein</topology>
    </subcellularLocation>
</comment>
<comment type="similarity">
    <text evidence="6">Belongs to the ABC-4 integral membrane protein family.</text>
</comment>
<accession>A0A5K7YYC3</accession>
<keyword evidence="4 7" id="KW-1133">Transmembrane helix</keyword>
<name>A0A5K7YYC3_9BACT</name>
<dbReference type="PANTHER" id="PTHR30572">
    <property type="entry name" value="MEMBRANE COMPONENT OF TRANSPORTER-RELATED"/>
    <property type="match status" value="1"/>
</dbReference>
<feature type="transmembrane region" description="Helical" evidence="7">
    <location>
        <begin position="27"/>
        <end position="46"/>
    </location>
</feature>
<dbReference type="Proteomes" id="UP000427769">
    <property type="component" value="Chromosome"/>
</dbReference>